<evidence type="ECO:0000313" key="3">
    <source>
        <dbReference type="Proteomes" id="UP000319908"/>
    </source>
</evidence>
<dbReference type="InterPro" id="IPR007138">
    <property type="entry name" value="ABM_dom"/>
</dbReference>
<keyword evidence="3" id="KW-1185">Reference proteome</keyword>
<dbReference type="InterPro" id="IPR050744">
    <property type="entry name" value="AI-2_Isomerase_LsrG"/>
</dbReference>
<evidence type="ECO:0000313" key="2">
    <source>
        <dbReference type="EMBL" id="TWU15416.1"/>
    </source>
</evidence>
<dbReference type="EMBL" id="SJPU01000002">
    <property type="protein sequence ID" value="TWU15416.1"/>
    <property type="molecule type" value="Genomic_DNA"/>
</dbReference>
<dbReference type="GO" id="GO:0005829">
    <property type="term" value="C:cytosol"/>
    <property type="evidence" value="ECO:0007669"/>
    <property type="project" value="TreeGrafter"/>
</dbReference>
<name>A0A5C6BW13_9BACT</name>
<dbReference type="PANTHER" id="PTHR33336:SF1">
    <property type="entry name" value="(4S)-4-HYDROXY-5-PHOSPHONOOXYPENTANE-2,3-DIONE ISOMERASE"/>
    <property type="match status" value="1"/>
</dbReference>
<dbReference type="SUPFAM" id="SSF54909">
    <property type="entry name" value="Dimeric alpha+beta barrel"/>
    <property type="match status" value="1"/>
</dbReference>
<reference evidence="2 3" key="1">
    <citation type="journal article" date="2020" name="Antonie Van Leeuwenhoek">
        <title>Rhodopirellula heiligendammensis sp. nov., Rhodopirellula pilleata sp. nov., and Rhodopirellula solitaria sp. nov. isolated from natural or artificial marine surfaces in Northern Germany and California, USA, and emended description of the genus Rhodopirellula.</title>
        <authorList>
            <person name="Kallscheuer N."/>
            <person name="Wiegand S."/>
            <person name="Jogler M."/>
            <person name="Boedeker C."/>
            <person name="Peeters S.H."/>
            <person name="Rast P."/>
            <person name="Heuer A."/>
            <person name="Jetten M.S.M."/>
            <person name="Rohde M."/>
            <person name="Jogler C."/>
        </authorList>
    </citation>
    <scope>NUCLEOTIDE SEQUENCE [LARGE SCALE GENOMIC DNA]</scope>
    <source>
        <strain evidence="2 3">Poly21</strain>
    </source>
</reference>
<organism evidence="2 3">
    <name type="scientific">Allorhodopirellula heiligendammensis</name>
    <dbReference type="NCBI Taxonomy" id="2714739"/>
    <lineage>
        <taxon>Bacteria</taxon>
        <taxon>Pseudomonadati</taxon>
        <taxon>Planctomycetota</taxon>
        <taxon>Planctomycetia</taxon>
        <taxon>Pirellulales</taxon>
        <taxon>Pirellulaceae</taxon>
        <taxon>Allorhodopirellula</taxon>
    </lineage>
</organism>
<dbReference type="PROSITE" id="PS51725">
    <property type="entry name" value="ABM"/>
    <property type="match status" value="1"/>
</dbReference>
<dbReference type="GO" id="GO:0016491">
    <property type="term" value="F:oxidoreductase activity"/>
    <property type="evidence" value="ECO:0007669"/>
    <property type="project" value="TreeGrafter"/>
</dbReference>
<gene>
    <name evidence="2" type="primary">lsrG</name>
    <name evidence="2" type="ORF">Poly21_26110</name>
</gene>
<comment type="caution">
    <text evidence="2">The sequence shown here is derived from an EMBL/GenBank/DDBJ whole genome shotgun (WGS) entry which is preliminary data.</text>
</comment>
<dbReference type="OrthoDB" id="5241825at2"/>
<sequence length="100" mass="11305">MSQPTFAIAVTFRIKPEHVDAFQTRVLEQARDSVDREPGCHQFDVLVAESDPATFALYETYTDAAAFADHKLTPHFLDFDATVSDWVESKDVRRLMLLGS</sequence>
<dbReference type="InterPro" id="IPR011008">
    <property type="entry name" value="Dimeric_a/b-barrel"/>
</dbReference>
<dbReference type="PANTHER" id="PTHR33336">
    <property type="entry name" value="QUINOL MONOOXYGENASE YGIN-RELATED"/>
    <property type="match status" value="1"/>
</dbReference>
<evidence type="ECO:0000259" key="1">
    <source>
        <dbReference type="PROSITE" id="PS51725"/>
    </source>
</evidence>
<protein>
    <submittedName>
        <fullName evidence="2">Autoinducer 2-degrading protein LsrG</fullName>
    </submittedName>
</protein>
<dbReference type="AlphaFoldDB" id="A0A5C6BW13"/>
<feature type="domain" description="ABM" evidence="1">
    <location>
        <begin position="6"/>
        <end position="96"/>
    </location>
</feature>
<proteinExistence type="predicted"/>
<dbReference type="Proteomes" id="UP000319908">
    <property type="component" value="Unassembled WGS sequence"/>
</dbReference>
<dbReference type="RefSeq" id="WP_146407299.1">
    <property type="nucleotide sequence ID" value="NZ_SJPU01000002.1"/>
</dbReference>
<dbReference type="Pfam" id="PF03992">
    <property type="entry name" value="ABM"/>
    <property type="match status" value="1"/>
</dbReference>
<accession>A0A5C6BW13</accession>
<dbReference type="Gene3D" id="3.30.70.100">
    <property type="match status" value="1"/>
</dbReference>